<feature type="compositionally biased region" description="Basic residues" evidence="1">
    <location>
        <begin position="10"/>
        <end position="21"/>
    </location>
</feature>
<feature type="region of interest" description="Disordered" evidence="1">
    <location>
        <begin position="74"/>
        <end position="106"/>
    </location>
</feature>
<sequence>RHALGPVARGAHHDRGRRAHAGHSLVRPAGPCRHARCRGRAHPAVGPARHADGRSAPALCRPGRRARWRDTGRVRRLHRPGTQELGPDRQGRRPVAGIVLPSRPSPPPMQEDIAALLRQPFGSLPELVALQASQRPRHTALAMDGRSLDYAALRLGMDRVALRLQRQGLGSGD</sequence>
<dbReference type="Gene3D" id="3.40.50.980">
    <property type="match status" value="1"/>
</dbReference>
<feature type="non-terminal residue" evidence="2">
    <location>
        <position position="173"/>
    </location>
</feature>
<organism evidence="2 3">
    <name type="scientific">Ricinus communis</name>
    <name type="common">Castor bean</name>
    <dbReference type="NCBI Taxonomy" id="3988"/>
    <lineage>
        <taxon>Eukaryota</taxon>
        <taxon>Viridiplantae</taxon>
        <taxon>Streptophyta</taxon>
        <taxon>Embryophyta</taxon>
        <taxon>Tracheophyta</taxon>
        <taxon>Spermatophyta</taxon>
        <taxon>Magnoliopsida</taxon>
        <taxon>eudicotyledons</taxon>
        <taxon>Gunneridae</taxon>
        <taxon>Pentapetalae</taxon>
        <taxon>rosids</taxon>
        <taxon>fabids</taxon>
        <taxon>Malpighiales</taxon>
        <taxon>Euphorbiaceae</taxon>
        <taxon>Acalyphoideae</taxon>
        <taxon>Acalypheae</taxon>
        <taxon>Ricinus</taxon>
    </lineage>
</organism>
<name>B9TG88_RICCO</name>
<accession>B9TG88</accession>
<dbReference type="SUPFAM" id="SSF56801">
    <property type="entry name" value="Acetyl-CoA synthetase-like"/>
    <property type="match status" value="1"/>
</dbReference>
<dbReference type="Proteomes" id="UP000008311">
    <property type="component" value="Unassembled WGS sequence"/>
</dbReference>
<evidence type="ECO:0000256" key="1">
    <source>
        <dbReference type="SAM" id="MobiDB-lite"/>
    </source>
</evidence>
<dbReference type="AlphaFoldDB" id="B9TG88"/>
<dbReference type="EMBL" id="EQ980457">
    <property type="protein sequence ID" value="EEF25126.1"/>
    <property type="molecule type" value="Genomic_DNA"/>
</dbReference>
<gene>
    <name evidence="2" type="ORF">RCOM_1859010</name>
</gene>
<evidence type="ECO:0000313" key="2">
    <source>
        <dbReference type="EMBL" id="EEF25126.1"/>
    </source>
</evidence>
<evidence type="ECO:0000313" key="3">
    <source>
        <dbReference type="Proteomes" id="UP000008311"/>
    </source>
</evidence>
<protein>
    <submittedName>
        <fullName evidence="2">Uncharacterized protein</fullName>
    </submittedName>
</protein>
<proteinExistence type="predicted"/>
<keyword evidence="3" id="KW-1185">Reference proteome</keyword>
<feature type="non-terminal residue" evidence="2">
    <location>
        <position position="1"/>
    </location>
</feature>
<feature type="region of interest" description="Disordered" evidence="1">
    <location>
        <begin position="1"/>
        <end position="27"/>
    </location>
</feature>
<dbReference type="InParanoid" id="B9TG88"/>
<reference evidence="3" key="1">
    <citation type="journal article" date="2010" name="Nat. Biotechnol.">
        <title>Draft genome sequence of the oilseed species Ricinus communis.</title>
        <authorList>
            <person name="Chan A.P."/>
            <person name="Crabtree J."/>
            <person name="Zhao Q."/>
            <person name="Lorenzi H."/>
            <person name="Orvis J."/>
            <person name="Puiu D."/>
            <person name="Melake-Berhan A."/>
            <person name="Jones K.M."/>
            <person name="Redman J."/>
            <person name="Chen G."/>
            <person name="Cahoon E.B."/>
            <person name="Gedil M."/>
            <person name="Stanke M."/>
            <person name="Haas B.J."/>
            <person name="Wortman J.R."/>
            <person name="Fraser-Liggett C.M."/>
            <person name="Ravel J."/>
            <person name="Rabinowicz P.D."/>
        </authorList>
    </citation>
    <scope>NUCLEOTIDE SEQUENCE [LARGE SCALE GENOMIC DNA]</scope>
    <source>
        <strain evidence="3">cv. Hale</strain>
    </source>
</reference>